<keyword evidence="4" id="KW-0378">Hydrolase</keyword>
<dbReference type="InterPro" id="IPR036852">
    <property type="entry name" value="Peptidase_S8/S53_dom_sf"/>
</dbReference>
<evidence type="ECO:0000259" key="7">
    <source>
        <dbReference type="Pfam" id="PF06280"/>
    </source>
</evidence>
<evidence type="ECO:0000256" key="1">
    <source>
        <dbReference type="ARBA" id="ARBA00011073"/>
    </source>
</evidence>
<evidence type="ECO:0000256" key="2">
    <source>
        <dbReference type="ARBA" id="ARBA00022670"/>
    </source>
</evidence>
<evidence type="ECO:0000256" key="3">
    <source>
        <dbReference type="ARBA" id="ARBA00022729"/>
    </source>
</evidence>
<accession>A0A8H7LPM6</accession>
<dbReference type="EMBL" id="JACYCD010000703">
    <property type="protein sequence ID" value="KAF8687886.1"/>
    <property type="molecule type" value="Genomic_DNA"/>
</dbReference>
<dbReference type="AlphaFoldDB" id="A0A8H7LPM6"/>
<evidence type="ECO:0000259" key="6">
    <source>
        <dbReference type="Pfam" id="PF00082"/>
    </source>
</evidence>
<dbReference type="PROSITE" id="PS51892">
    <property type="entry name" value="SUBTILASE"/>
    <property type="match status" value="1"/>
</dbReference>
<dbReference type="Gene3D" id="3.40.50.200">
    <property type="entry name" value="Peptidase S8/S53 domain"/>
    <property type="match status" value="1"/>
</dbReference>
<dbReference type="GO" id="GO:0016020">
    <property type="term" value="C:membrane"/>
    <property type="evidence" value="ECO:0007669"/>
    <property type="project" value="InterPro"/>
</dbReference>
<comment type="caution">
    <text evidence="5">Lacks conserved residue(s) required for the propagation of feature annotation.</text>
</comment>
<organism evidence="8 9">
    <name type="scientific">Rhizoctonia solani</name>
    <dbReference type="NCBI Taxonomy" id="456999"/>
    <lineage>
        <taxon>Eukaryota</taxon>
        <taxon>Fungi</taxon>
        <taxon>Dikarya</taxon>
        <taxon>Basidiomycota</taxon>
        <taxon>Agaricomycotina</taxon>
        <taxon>Agaricomycetes</taxon>
        <taxon>Cantharellales</taxon>
        <taxon>Ceratobasidiaceae</taxon>
        <taxon>Rhizoctonia</taxon>
    </lineage>
</organism>
<protein>
    <submittedName>
        <fullName evidence="8">Subtilisin-like protein</fullName>
    </submittedName>
</protein>
<dbReference type="SUPFAM" id="SSF52743">
    <property type="entry name" value="Subtilisin-like"/>
    <property type="match status" value="1"/>
</dbReference>
<keyword evidence="4" id="KW-0720">Serine protease</keyword>
<dbReference type="PANTHER" id="PTHR43806:SF66">
    <property type="entry name" value="SERIN ENDOPEPTIDASE"/>
    <property type="match status" value="1"/>
</dbReference>
<dbReference type="GO" id="GO:0006508">
    <property type="term" value="P:proteolysis"/>
    <property type="evidence" value="ECO:0007669"/>
    <property type="project" value="UniProtKB-KW"/>
</dbReference>
<keyword evidence="2" id="KW-0645">Protease</keyword>
<dbReference type="Proteomes" id="UP000602905">
    <property type="component" value="Unassembled WGS sequence"/>
</dbReference>
<evidence type="ECO:0000313" key="8">
    <source>
        <dbReference type="EMBL" id="KAF8687886.1"/>
    </source>
</evidence>
<comment type="similarity">
    <text evidence="1 5">Belongs to the peptidase S8 family.</text>
</comment>
<keyword evidence="3" id="KW-0732">Signal</keyword>
<dbReference type="OrthoDB" id="206201at2759"/>
<proteinExistence type="inferred from homology"/>
<reference evidence="8" key="1">
    <citation type="submission" date="2020-09" db="EMBL/GenBank/DDBJ databases">
        <title>Comparative genome analyses of four rice-infecting Rhizoctonia solani isolates reveal extensive enrichment of homogalacturonan modification genes.</title>
        <authorList>
            <person name="Lee D.-Y."/>
            <person name="Jeon J."/>
            <person name="Kim K.-T."/>
            <person name="Cheong K."/>
            <person name="Song H."/>
            <person name="Choi G."/>
            <person name="Ko J."/>
            <person name="Opiyo S.O."/>
            <person name="Zuo S."/>
            <person name="Madhav S."/>
            <person name="Lee Y.-H."/>
            <person name="Wang G.-L."/>
        </authorList>
    </citation>
    <scope>NUCLEOTIDE SEQUENCE</scope>
    <source>
        <strain evidence="8">AG1-IA WGL</strain>
    </source>
</reference>
<feature type="non-terminal residue" evidence="8">
    <location>
        <position position="1"/>
    </location>
</feature>
<dbReference type="GO" id="GO:0004252">
    <property type="term" value="F:serine-type endopeptidase activity"/>
    <property type="evidence" value="ECO:0007669"/>
    <property type="project" value="InterPro"/>
</dbReference>
<feature type="domain" description="C5a peptidase/Subtilisin-like protease SBT2-like Fn3-like" evidence="7">
    <location>
        <begin position="274"/>
        <end position="379"/>
    </location>
</feature>
<evidence type="ECO:0000256" key="5">
    <source>
        <dbReference type="PROSITE-ProRule" id="PRU01240"/>
    </source>
</evidence>
<evidence type="ECO:0000313" key="9">
    <source>
        <dbReference type="Proteomes" id="UP000602905"/>
    </source>
</evidence>
<dbReference type="Pfam" id="PF00082">
    <property type="entry name" value="Peptidase_S8"/>
    <property type="match status" value="1"/>
</dbReference>
<dbReference type="GO" id="GO:0005615">
    <property type="term" value="C:extracellular space"/>
    <property type="evidence" value="ECO:0007669"/>
    <property type="project" value="TreeGrafter"/>
</dbReference>
<name>A0A8H7LPM6_9AGAM</name>
<comment type="caution">
    <text evidence="8">The sequence shown here is derived from an EMBL/GenBank/DDBJ whole genome shotgun (WGS) entry which is preliminary data.</text>
</comment>
<dbReference type="Gene3D" id="3.50.30.30">
    <property type="match status" value="1"/>
</dbReference>
<gene>
    <name evidence="8" type="ORF">RHS03_09877</name>
</gene>
<dbReference type="InterPro" id="IPR010435">
    <property type="entry name" value="C5a/SBT2-like_Fn3"/>
</dbReference>
<dbReference type="Pfam" id="PF06280">
    <property type="entry name" value="fn3_5"/>
    <property type="match status" value="1"/>
</dbReference>
<evidence type="ECO:0000256" key="4">
    <source>
        <dbReference type="ARBA" id="ARBA00022825"/>
    </source>
</evidence>
<dbReference type="InterPro" id="IPR050131">
    <property type="entry name" value="Peptidase_S8_subtilisin-like"/>
</dbReference>
<sequence length="585" mass="62628">MGRIVVVSASNDGEYGSWYASSPSSGLNVISVGSVKNTILNIQDTIVSNECRIHYMLLENLEIPAGVPIYATSQDPTIVDNACNPLSSNTPDLSNCLVLICCSTCPFVNKTNNTAAYSTQYFLIYNNVNGPLVAISTNYTSTLISQQDGLFLLQEGIPNNYTISFSDSPLIIENPIGGLMSPFSTYGPTYNMYLKPAISAPGGAILSTIPVALGSWSIESRTSIAAPYIAGSAALLLKIKGNKAKTASLQGAGLINVYHAIKNIGSLLPAELLLNNTANFNGTHTLTIRNGRNKLVIYTFTHVPAGTANTIQGIKAVSGPIPLTGSSANMEFAPTELNIPAGELLQVQVTIAPPAKVDATRFPVFSGYIRATGSDNTTLQCTYMGLAASLKDAKLIDNTDDYFGVKLPLIIDKDGNPVAPDQTITYTLNDVNTPLVIYRLAMGTPLLCMHLVDSTTNVTCASRCSTQSNNKPAGYSDRFTTLGSNYPKRSVMDWVFSRVCQSCGGVPTLGVLLEAEYFPRNTISPTPEQGGYSAVNIRQFSNGTMIPDGDYRIKVQALKIFGDLNAPGDYEVWTSPAIQIRRALD</sequence>
<dbReference type="PANTHER" id="PTHR43806">
    <property type="entry name" value="PEPTIDASE S8"/>
    <property type="match status" value="1"/>
</dbReference>
<feature type="domain" description="Peptidase S8/S53" evidence="6">
    <location>
        <begin position="2"/>
        <end position="247"/>
    </location>
</feature>
<dbReference type="InterPro" id="IPR000209">
    <property type="entry name" value="Peptidase_S8/S53_dom"/>
</dbReference>